<dbReference type="VEuPathDB" id="TriTrypDB:C3747_117g64"/>
<dbReference type="GO" id="GO:0005930">
    <property type="term" value="C:axoneme"/>
    <property type="evidence" value="ECO:0007669"/>
    <property type="project" value="UniProtKB-SubCell"/>
</dbReference>
<evidence type="ECO:0000256" key="1">
    <source>
        <dbReference type="ARBA" id="ARBA00004120"/>
    </source>
</evidence>
<evidence type="ECO:0000256" key="11">
    <source>
        <dbReference type="SAM" id="MobiDB-lite"/>
    </source>
</evidence>
<dbReference type="VEuPathDB" id="TriTrypDB:TcCL_NonESM03035"/>
<feature type="coiled-coil region" evidence="10">
    <location>
        <begin position="506"/>
        <end position="536"/>
    </location>
</feature>
<name>A0A2V2V4F5_TRYCR</name>
<dbReference type="VEuPathDB" id="TriTrypDB:TCSYLVIO_009356"/>
<proteinExistence type="inferred from homology"/>
<comment type="similarity">
    <text evidence="8">Belongs to the TRAF3IP1 family.</text>
</comment>
<keyword evidence="4" id="KW-0970">Cilium biogenesis/degradation</keyword>
<dbReference type="VEuPathDB" id="TriTrypDB:Tc_MARK_5317"/>
<dbReference type="GO" id="GO:0042073">
    <property type="term" value="P:intraciliary transport"/>
    <property type="evidence" value="ECO:0007669"/>
    <property type="project" value="TreeGrafter"/>
</dbReference>
<dbReference type="GO" id="GO:0070507">
    <property type="term" value="P:regulation of microtubule cytoskeleton organization"/>
    <property type="evidence" value="ECO:0007669"/>
    <property type="project" value="TreeGrafter"/>
</dbReference>
<dbReference type="VEuPathDB" id="TriTrypDB:TCDM_04223"/>
<feature type="compositionally biased region" description="Basic and acidic residues" evidence="11">
    <location>
        <begin position="234"/>
        <end position="268"/>
    </location>
</feature>
<feature type="compositionally biased region" description="Basic and acidic residues" evidence="11">
    <location>
        <begin position="408"/>
        <end position="421"/>
    </location>
</feature>
<dbReference type="Pfam" id="PF17749">
    <property type="entry name" value="MIP-T3_C"/>
    <property type="match status" value="1"/>
</dbReference>
<feature type="region of interest" description="Disordered" evidence="11">
    <location>
        <begin position="126"/>
        <end position="369"/>
    </location>
</feature>
<dbReference type="GO" id="GO:0036064">
    <property type="term" value="C:ciliary basal body"/>
    <property type="evidence" value="ECO:0007669"/>
    <property type="project" value="TreeGrafter"/>
</dbReference>
<feature type="compositionally biased region" description="Basic residues" evidence="11">
    <location>
        <begin position="269"/>
        <end position="278"/>
    </location>
</feature>
<evidence type="ECO:0000313" key="15">
    <source>
        <dbReference type="Proteomes" id="UP000246121"/>
    </source>
</evidence>
<keyword evidence="3" id="KW-0963">Cytoplasm</keyword>
<comment type="caution">
    <text evidence="14">The sequence shown here is derived from an EMBL/GenBank/DDBJ whole genome shotgun (WGS) entry which is preliminary data.</text>
</comment>
<accession>A0A2V2V4F5</accession>
<feature type="region of interest" description="Disordered" evidence="11">
    <location>
        <begin position="407"/>
        <end position="435"/>
    </location>
</feature>
<dbReference type="VEuPathDB" id="TriTrypDB:C4B63_43g154"/>
<dbReference type="GO" id="GO:0060271">
    <property type="term" value="P:cilium assembly"/>
    <property type="evidence" value="ECO:0007669"/>
    <property type="project" value="TreeGrafter"/>
</dbReference>
<protein>
    <recommendedName>
        <fullName evidence="9">TRAF3-interacting protein 1</fullName>
    </recommendedName>
</protein>
<dbReference type="VEuPathDB" id="TriTrypDB:TcG_04906"/>
<keyword evidence="7" id="KW-0966">Cell projection</keyword>
<feature type="compositionally biased region" description="Basic and acidic residues" evidence="11">
    <location>
        <begin position="138"/>
        <end position="222"/>
    </location>
</feature>
<dbReference type="VEuPathDB" id="TriTrypDB:TcYC6_0021890"/>
<feature type="domain" description="TRAF3-interacting protein 1 N-terminal" evidence="12">
    <location>
        <begin position="5"/>
        <end position="116"/>
    </location>
</feature>
<reference evidence="14 15" key="1">
    <citation type="journal article" date="2018" name="Microb. Genom.">
        <title>Expanding an expanded genome: long-read sequencing of Trypanosoma cruzi.</title>
        <authorList>
            <person name="Berna L."/>
            <person name="Rodriguez M."/>
            <person name="Chiribao M.L."/>
            <person name="Parodi-Talice A."/>
            <person name="Pita S."/>
            <person name="Rijo G."/>
            <person name="Alvarez-Valin F."/>
            <person name="Robello C."/>
        </authorList>
    </citation>
    <scope>NUCLEOTIDE SEQUENCE [LARGE SCALE GENOMIC DNA]</scope>
    <source>
        <strain evidence="14 15">Dm28c</strain>
    </source>
</reference>
<evidence type="ECO:0000256" key="8">
    <source>
        <dbReference type="ARBA" id="ARBA00043971"/>
    </source>
</evidence>
<dbReference type="VEuPathDB" id="TriTrypDB:TcCLB.511143.12"/>
<evidence type="ECO:0000259" key="12">
    <source>
        <dbReference type="Pfam" id="PF10243"/>
    </source>
</evidence>
<keyword evidence="5 10" id="KW-0175">Coiled coil</keyword>
<evidence type="ECO:0000313" key="14">
    <source>
        <dbReference type="EMBL" id="PWU91457.1"/>
    </source>
</evidence>
<dbReference type="GO" id="GO:0048513">
    <property type="term" value="P:animal organ development"/>
    <property type="evidence" value="ECO:0007669"/>
    <property type="project" value="UniProtKB-ARBA"/>
</dbReference>
<dbReference type="GO" id="GO:0008017">
    <property type="term" value="F:microtubule binding"/>
    <property type="evidence" value="ECO:0007669"/>
    <property type="project" value="InterPro"/>
</dbReference>
<dbReference type="GO" id="GO:0048731">
    <property type="term" value="P:system development"/>
    <property type="evidence" value="ECO:0007669"/>
    <property type="project" value="UniProtKB-ARBA"/>
</dbReference>
<feature type="compositionally biased region" description="Basic and acidic residues" evidence="11">
    <location>
        <begin position="279"/>
        <end position="288"/>
    </location>
</feature>
<dbReference type="VEuPathDB" id="TriTrypDB:TcBrA4_0045350"/>
<dbReference type="Pfam" id="PF10243">
    <property type="entry name" value="MIP-T3"/>
    <property type="match status" value="1"/>
</dbReference>
<dbReference type="AlphaFoldDB" id="A0A2V2V4F5"/>
<dbReference type="VEuPathDB" id="TriTrypDB:C3747_80g34"/>
<dbReference type="FunFam" id="1.10.418.50:FF:000001">
    <property type="entry name" value="TRAF3-interacting protein 1 isoform X1"/>
    <property type="match status" value="1"/>
</dbReference>
<evidence type="ECO:0000256" key="2">
    <source>
        <dbReference type="ARBA" id="ARBA00004430"/>
    </source>
</evidence>
<dbReference type="Proteomes" id="UP000246121">
    <property type="component" value="Unassembled WGS sequence"/>
</dbReference>
<gene>
    <name evidence="14" type="ORF">C4B63_43g154</name>
</gene>
<dbReference type="InterPro" id="IPR042576">
    <property type="entry name" value="TRAF3IP1_N_sf"/>
</dbReference>
<organism evidence="14 15">
    <name type="scientific">Trypanosoma cruzi</name>
    <dbReference type="NCBI Taxonomy" id="5693"/>
    <lineage>
        <taxon>Eukaryota</taxon>
        <taxon>Discoba</taxon>
        <taxon>Euglenozoa</taxon>
        <taxon>Kinetoplastea</taxon>
        <taxon>Metakinetoplastina</taxon>
        <taxon>Trypanosomatida</taxon>
        <taxon>Trypanosomatidae</taxon>
        <taxon>Trypanosoma</taxon>
        <taxon>Schizotrypanum</taxon>
    </lineage>
</organism>
<sequence>MSEAYVEKTQTELGAIISSPKLTEKLLLKPPFRFLHDIVTSFLSATGFPKGLYPDALLDSSNVTEKTIKIEFLTQLIAAVEAGTGKKVSAQPTKIVAGQEAEKTNELLQLLASCAKLTAEQKHAAVQKAKGGGSEQPAADKKAAEQESKEKEKEKEVEREQKAEERRKRKEEEKRREEEKKREEEKRREEEAAAAAEEGKKKGRKEDEILTVDESPKVEQQRQEATNASGKRQKSSEPHGSHNEEKEGKKKHGETLEERTQKMGDEERRKRHEERRRREKEAAEREEIPTADESLTTVTRAPRVEQRIASTAPTPNAAALAAGKAPPRTKPTHEVVDGSQLDAVSVSGVIREKKRTPGGKAQEAEDESEWMRVAEQQNAKTVTSGSGDGGGVNEAEAKGYLGQQALKAKREQEEETARRAQEANARALQGGSSGGGIIIHSSKGGKSGAAVAESELSKLREQLQLLTKASNPLGKLLEAIFDDIDTMARELEMWRSEARSQALAAADARRETMESLQEVNAQLQNLEDAINDQILKTHKIRRIVINNGNAIAGMVRMIVSPEIGKR</sequence>
<evidence type="ECO:0000256" key="10">
    <source>
        <dbReference type="SAM" id="Coils"/>
    </source>
</evidence>
<evidence type="ECO:0000259" key="13">
    <source>
        <dbReference type="Pfam" id="PF17749"/>
    </source>
</evidence>
<dbReference type="Gene3D" id="1.10.418.50">
    <property type="entry name" value="Microtubule-binding protein MIP-T3"/>
    <property type="match status" value="1"/>
</dbReference>
<dbReference type="InterPro" id="IPR018799">
    <property type="entry name" value="TRAF3IP1"/>
</dbReference>
<feature type="domain" description="TRAF3-interacting protein 1 C-terminal" evidence="13">
    <location>
        <begin position="393"/>
        <end position="558"/>
    </location>
</feature>
<evidence type="ECO:0000256" key="9">
    <source>
        <dbReference type="ARBA" id="ARBA00070492"/>
    </source>
</evidence>
<feature type="compositionally biased region" description="Low complexity" evidence="11">
    <location>
        <begin position="309"/>
        <end position="326"/>
    </location>
</feature>
<evidence type="ECO:0000256" key="6">
    <source>
        <dbReference type="ARBA" id="ARBA00023212"/>
    </source>
</evidence>
<dbReference type="VEuPathDB" id="TriTrypDB:TcCL_ESM06557"/>
<dbReference type="EMBL" id="PRFA01000043">
    <property type="protein sequence ID" value="PWU91457.1"/>
    <property type="molecule type" value="Genomic_DNA"/>
</dbReference>
<evidence type="ECO:0000256" key="5">
    <source>
        <dbReference type="ARBA" id="ARBA00023054"/>
    </source>
</evidence>
<dbReference type="InterPro" id="IPR041476">
    <property type="entry name" value="TRAF3IP1_C"/>
</dbReference>
<dbReference type="PANTHER" id="PTHR31363">
    <property type="entry name" value="TRAF3-INTERACTING PROTEIN 1"/>
    <property type="match status" value="1"/>
</dbReference>
<dbReference type="PANTHER" id="PTHR31363:SF0">
    <property type="entry name" value="TRAF3-INTERACTING PROTEIN 1"/>
    <property type="match status" value="1"/>
</dbReference>
<evidence type="ECO:0000256" key="7">
    <source>
        <dbReference type="ARBA" id="ARBA00023273"/>
    </source>
</evidence>
<dbReference type="GO" id="GO:0030992">
    <property type="term" value="C:intraciliary transport particle B"/>
    <property type="evidence" value="ECO:0007669"/>
    <property type="project" value="TreeGrafter"/>
</dbReference>
<dbReference type="InterPro" id="IPR040468">
    <property type="entry name" value="TRAF3IP1_N"/>
</dbReference>
<evidence type="ECO:0000256" key="3">
    <source>
        <dbReference type="ARBA" id="ARBA00022490"/>
    </source>
</evidence>
<dbReference type="VEuPathDB" id="TriTrypDB:BCY84_11561"/>
<keyword evidence="6" id="KW-0206">Cytoskeleton</keyword>
<dbReference type="VEuPathDB" id="TriTrypDB:TcCLB.510519.149"/>
<evidence type="ECO:0000256" key="4">
    <source>
        <dbReference type="ARBA" id="ARBA00022794"/>
    </source>
</evidence>
<comment type="subcellular location">
    <subcellularLocation>
        <location evidence="2">Cytoplasm</location>
        <location evidence="2">Cytoskeleton</location>
        <location evidence="2">Cilium axoneme</location>
    </subcellularLocation>
    <subcellularLocation>
        <location evidence="1">Cytoplasm</location>
        <location evidence="1">Cytoskeleton</location>
        <location evidence="1">Cilium basal body</location>
    </subcellularLocation>
</comment>